<evidence type="ECO:0000313" key="2">
    <source>
        <dbReference type="EMBL" id="RKR86826.1"/>
    </source>
</evidence>
<protein>
    <submittedName>
        <fullName evidence="2">Uncharacterized protein</fullName>
    </submittedName>
</protein>
<accession>A0A495JCT8</accession>
<keyword evidence="1" id="KW-0472">Membrane</keyword>
<name>A0A495JCT8_9ACTN</name>
<dbReference type="RefSeq" id="WP_121155164.1">
    <property type="nucleotide sequence ID" value="NZ_RBKT01000001.1"/>
</dbReference>
<dbReference type="EMBL" id="RBKT01000001">
    <property type="protein sequence ID" value="RKR86826.1"/>
    <property type="molecule type" value="Genomic_DNA"/>
</dbReference>
<feature type="transmembrane region" description="Helical" evidence="1">
    <location>
        <begin position="12"/>
        <end position="39"/>
    </location>
</feature>
<evidence type="ECO:0000256" key="1">
    <source>
        <dbReference type="SAM" id="Phobius"/>
    </source>
</evidence>
<dbReference type="Proteomes" id="UP000277671">
    <property type="component" value="Unassembled WGS sequence"/>
</dbReference>
<comment type="caution">
    <text evidence="2">The sequence shown here is derived from an EMBL/GenBank/DDBJ whole genome shotgun (WGS) entry which is preliminary data.</text>
</comment>
<proteinExistence type="predicted"/>
<feature type="transmembrane region" description="Helical" evidence="1">
    <location>
        <begin position="94"/>
        <end position="113"/>
    </location>
</feature>
<feature type="transmembrane region" description="Helical" evidence="1">
    <location>
        <begin position="168"/>
        <end position="192"/>
    </location>
</feature>
<sequence length="193" mass="20238">MNPRTDSKRAAVGGCLGLLFAVIVFSVGVLLVLVLAMAARIGYIPAYAQLACRISGCGRLGMAGIGWATTALPVVAVALLLLLRRSHPRLFRALLPLAVLLVGSDLLLLDYSFRGGGHAPYTRDLMVGVGGAGPFLVGLRVGRWAGALALLAYLCAREAMPVCPPGRVWAWQLVRLAAPFVMLPALLVALLAA</sequence>
<dbReference type="AlphaFoldDB" id="A0A495JCT8"/>
<organism evidence="2 3">
    <name type="scientific">Micromonospora pisi</name>
    <dbReference type="NCBI Taxonomy" id="589240"/>
    <lineage>
        <taxon>Bacteria</taxon>
        <taxon>Bacillati</taxon>
        <taxon>Actinomycetota</taxon>
        <taxon>Actinomycetes</taxon>
        <taxon>Micromonosporales</taxon>
        <taxon>Micromonosporaceae</taxon>
        <taxon>Micromonospora</taxon>
    </lineage>
</organism>
<evidence type="ECO:0000313" key="3">
    <source>
        <dbReference type="Proteomes" id="UP000277671"/>
    </source>
</evidence>
<dbReference type="OrthoDB" id="9990257at2"/>
<reference evidence="2 3" key="1">
    <citation type="submission" date="2018-10" db="EMBL/GenBank/DDBJ databases">
        <title>Sequencing the genomes of 1000 actinobacteria strains.</title>
        <authorList>
            <person name="Klenk H.-P."/>
        </authorList>
    </citation>
    <scope>NUCLEOTIDE SEQUENCE [LARGE SCALE GENOMIC DNA]</scope>
    <source>
        <strain evidence="2 3">DSM 45175</strain>
    </source>
</reference>
<gene>
    <name evidence="2" type="ORF">BDK92_1094</name>
</gene>
<keyword evidence="1" id="KW-1133">Transmembrane helix</keyword>
<keyword evidence="1" id="KW-0812">Transmembrane</keyword>
<feature type="transmembrane region" description="Helical" evidence="1">
    <location>
        <begin position="59"/>
        <end position="82"/>
    </location>
</feature>
<keyword evidence="3" id="KW-1185">Reference proteome</keyword>